<dbReference type="RefSeq" id="WP_132325914.1">
    <property type="nucleotide sequence ID" value="NZ_FWZT01000036.1"/>
</dbReference>
<evidence type="ECO:0000259" key="4">
    <source>
        <dbReference type="Pfam" id="PF00724"/>
    </source>
</evidence>
<evidence type="ECO:0000256" key="2">
    <source>
        <dbReference type="ARBA" id="ARBA00005979"/>
    </source>
</evidence>
<name>A0A1Y6CP27_9BACT</name>
<dbReference type="InterPro" id="IPR013785">
    <property type="entry name" value="Aldolase_TIM"/>
</dbReference>
<dbReference type="PANTHER" id="PTHR22893">
    <property type="entry name" value="NADH OXIDOREDUCTASE-RELATED"/>
    <property type="match status" value="1"/>
</dbReference>
<evidence type="ECO:0000313" key="5">
    <source>
        <dbReference type="EMBL" id="SMF81077.1"/>
    </source>
</evidence>
<dbReference type="OrthoDB" id="5297124at2"/>
<reference evidence="6" key="1">
    <citation type="submission" date="2017-04" db="EMBL/GenBank/DDBJ databases">
        <authorList>
            <person name="Varghese N."/>
            <person name="Submissions S."/>
        </authorList>
    </citation>
    <scope>NUCLEOTIDE SEQUENCE [LARGE SCALE GENOMIC DNA]</scope>
    <source>
        <strain evidence="6">RKEM611</strain>
    </source>
</reference>
<dbReference type="GO" id="GO:0005829">
    <property type="term" value="C:cytosol"/>
    <property type="evidence" value="ECO:0007669"/>
    <property type="project" value="TreeGrafter"/>
</dbReference>
<evidence type="ECO:0000313" key="6">
    <source>
        <dbReference type="Proteomes" id="UP000192907"/>
    </source>
</evidence>
<dbReference type="InterPro" id="IPR045247">
    <property type="entry name" value="Oye-like"/>
</dbReference>
<sequence>MAQVNELLKPIKFGDIEAKNRVFMAPLTRNRAHEDGTPKDMAVTYYQQRASAGLIVTEATQVSPLGKGYLDTPGIYNERHQTAWKKVVEGIHDRGGKVFLQLWHVGRISHVSLLPEGERPLAPSAIRAEAQTFAKEGFVDVSEPREIRNDEIATIVEQYKHAAELCKAAGFDGVEVHGANGYLINQFLASNSNQRQDEYGGSAENKSRFLIEVLDAVIGVYGASRVGLRLSPTGKFNGINDEKAEETYTYLYKALNKKDLAYLHVVEQFPGFPEDKTAQEMVKNLKQLYTGTYIANGGYTAESGEERLKLGLADAIAYGRPFISNPDLPERFANDIALAEPDQNTFYGGDEKGYTDYPSAT</sequence>
<dbReference type="EMBL" id="FWZT01000036">
    <property type="protein sequence ID" value="SMF81077.1"/>
    <property type="molecule type" value="Genomic_DNA"/>
</dbReference>
<comment type="similarity">
    <text evidence="2">Belongs to the NADH:flavin oxidoreductase/NADH oxidase family.</text>
</comment>
<comment type="cofactor">
    <cofactor evidence="1">
        <name>FMN</name>
        <dbReference type="ChEBI" id="CHEBI:58210"/>
    </cofactor>
</comment>
<dbReference type="AlphaFoldDB" id="A0A1Y6CP27"/>
<dbReference type="Proteomes" id="UP000192907">
    <property type="component" value="Unassembled WGS sequence"/>
</dbReference>
<proteinExistence type="inferred from homology"/>
<dbReference type="CDD" id="cd02933">
    <property type="entry name" value="OYE_like_FMN"/>
    <property type="match status" value="1"/>
</dbReference>
<dbReference type="PANTHER" id="PTHR22893:SF91">
    <property type="entry name" value="NADPH DEHYDROGENASE 2-RELATED"/>
    <property type="match status" value="1"/>
</dbReference>
<protein>
    <submittedName>
        <fullName evidence="5">N-ethylmaleimide reductase</fullName>
    </submittedName>
</protein>
<dbReference type="SUPFAM" id="SSF51395">
    <property type="entry name" value="FMN-linked oxidoreductases"/>
    <property type="match status" value="1"/>
</dbReference>
<keyword evidence="6" id="KW-1185">Reference proteome</keyword>
<accession>A0A1Y6CP27</accession>
<dbReference type="Pfam" id="PF00724">
    <property type="entry name" value="Oxidored_FMN"/>
    <property type="match status" value="1"/>
</dbReference>
<dbReference type="STRING" id="1513793.SAMN06296036_1365"/>
<keyword evidence="3" id="KW-0560">Oxidoreductase</keyword>
<evidence type="ECO:0000256" key="1">
    <source>
        <dbReference type="ARBA" id="ARBA00001917"/>
    </source>
</evidence>
<dbReference type="Gene3D" id="3.20.20.70">
    <property type="entry name" value="Aldolase class I"/>
    <property type="match status" value="1"/>
</dbReference>
<evidence type="ECO:0000256" key="3">
    <source>
        <dbReference type="ARBA" id="ARBA00023002"/>
    </source>
</evidence>
<gene>
    <name evidence="5" type="ORF">SAMN06296036_1365</name>
</gene>
<organism evidence="5 6">
    <name type="scientific">Pseudobacteriovorax antillogorgiicola</name>
    <dbReference type="NCBI Taxonomy" id="1513793"/>
    <lineage>
        <taxon>Bacteria</taxon>
        <taxon>Pseudomonadati</taxon>
        <taxon>Bdellovibrionota</taxon>
        <taxon>Oligoflexia</taxon>
        <taxon>Oligoflexales</taxon>
        <taxon>Pseudobacteriovoracaceae</taxon>
        <taxon>Pseudobacteriovorax</taxon>
    </lineage>
</organism>
<dbReference type="FunFam" id="3.20.20.70:FF:000059">
    <property type="entry name" value="N-ethylmaleimide reductase, FMN-linked"/>
    <property type="match status" value="1"/>
</dbReference>
<dbReference type="InterPro" id="IPR001155">
    <property type="entry name" value="OxRdtase_FMN_N"/>
</dbReference>
<dbReference type="GO" id="GO:0010181">
    <property type="term" value="F:FMN binding"/>
    <property type="evidence" value="ECO:0007669"/>
    <property type="project" value="InterPro"/>
</dbReference>
<dbReference type="GO" id="GO:0016628">
    <property type="term" value="F:oxidoreductase activity, acting on the CH-CH group of donors, NAD or NADP as acceptor"/>
    <property type="evidence" value="ECO:0007669"/>
    <property type="project" value="UniProtKB-ARBA"/>
</dbReference>
<feature type="domain" description="NADH:flavin oxidoreductase/NADH oxidase N-terminal" evidence="4">
    <location>
        <begin position="6"/>
        <end position="337"/>
    </location>
</feature>